<dbReference type="PANTHER" id="PTHR37610:SF6">
    <property type="entry name" value="GAG-POLYPEPTIDE OF LTR COPIA-TYPE-RELATED"/>
    <property type="match status" value="1"/>
</dbReference>
<reference evidence="2" key="2">
    <citation type="submission" date="2025-08" db="UniProtKB">
        <authorList>
            <consortium name="RefSeq"/>
        </authorList>
    </citation>
    <scope>IDENTIFICATION</scope>
    <source>
        <tissue evidence="2">Leaf</tissue>
    </source>
</reference>
<dbReference type="Proteomes" id="UP000790787">
    <property type="component" value="Chromosome 8"/>
</dbReference>
<reference evidence="1" key="1">
    <citation type="journal article" date="2014" name="Nat. Commun.">
        <title>The tobacco genome sequence and its comparison with those of tomato and potato.</title>
        <authorList>
            <person name="Sierro N."/>
            <person name="Battey J.N."/>
            <person name="Ouadi S."/>
            <person name="Bakaher N."/>
            <person name="Bovet L."/>
            <person name="Willig A."/>
            <person name="Goepfert S."/>
            <person name="Peitsch M.C."/>
            <person name="Ivanov N.V."/>
        </authorList>
    </citation>
    <scope>NUCLEOTIDE SEQUENCE [LARGE SCALE GENOMIC DNA]</scope>
</reference>
<dbReference type="GeneID" id="107761944"/>
<name>A0A1S3X7K2_TOBAC</name>
<sequence>MTGTESSPTLPLAGSTSSGVTADTNHPYFLHSSDAPGMTLVNSPFDRRGYPGWRRSVLIALSAKNKIGFINGVCVEPDLGSKEHPQWSRTNDMVTSWLLNSLSKEIGDSVIYSKTAQSLWNSLEHRFVQSNGAKLYHLQKEIAKSVQGNSSIAGYFTTLKRLWDELDSLNSHLGCTCNCTCQGKTKMAKFLEDQRVIQFLMSLNDSYAQDEGQRETYLSPHYPTDGATLMANTQNKIPQRNNNQKRWNPPQKYGHARSDCYRLIGFPKDFQFTKSGNYQGAVKGNVVMGSQEGAEMEVTPNEGTGNNQNQFFSKEQVSELVNLIKQVQIGGAGNTGTEINANAVTDFITAFV</sequence>
<accession>A0A1S3X7K2</accession>
<dbReference type="InterPro" id="IPR029472">
    <property type="entry name" value="Copia-like_N"/>
</dbReference>
<dbReference type="KEGG" id="nta:107761944"/>
<dbReference type="PaxDb" id="4097-A0A1S3X7K2"/>
<dbReference type="AlphaFoldDB" id="A0A1S3X7K2"/>
<protein>
    <submittedName>
        <fullName evidence="2">Uncharacterized protein LOC107761944</fullName>
    </submittedName>
</protein>
<dbReference type="PANTHER" id="PTHR37610">
    <property type="entry name" value="CCHC-TYPE DOMAIN-CONTAINING PROTEIN"/>
    <property type="match status" value="1"/>
</dbReference>
<proteinExistence type="predicted"/>
<organism evidence="1 2">
    <name type="scientific">Nicotiana tabacum</name>
    <name type="common">Common tobacco</name>
    <dbReference type="NCBI Taxonomy" id="4097"/>
    <lineage>
        <taxon>Eukaryota</taxon>
        <taxon>Viridiplantae</taxon>
        <taxon>Streptophyta</taxon>
        <taxon>Embryophyta</taxon>
        <taxon>Tracheophyta</taxon>
        <taxon>Spermatophyta</taxon>
        <taxon>Magnoliopsida</taxon>
        <taxon>eudicotyledons</taxon>
        <taxon>Gunneridae</taxon>
        <taxon>Pentapetalae</taxon>
        <taxon>asterids</taxon>
        <taxon>lamiids</taxon>
        <taxon>Solanales</taxon>
        <taxon>Solanaceae</taxon>
        <taxon>Nicotianoideae</taxon>
        <taxon>Nicotianeae</taxon>
        <taxon>Nicotiana</taxon>
    </lineage>
</organism>
<evidence type="ECO:0000313" key="2">
    <source>
        <dbReference type="RefSeq" id="XP_016435728.2"/>
    </source>
</evidence>
<keyword evidence="1" id="KW-1185">Reference proteome</keyword>
<dbReference type="Pfam" id="PF14244">
    <property type="entry name" value="Retrotran_gag_3"/>
    <property type="match status" value="1"/>
</dbReference>
<gene>
    <name evidence="2" type="primary">LOC107761944</name>
</gene>
<dbReference type="RefSeq" id="XP_016435728.2">
    <property type="nucleotide sequence ID" value="XM_016580242.2"/>
</dbReference>
<dbReference type="OrthoDB" id="5544992at2759"/>
<dbReference type="RefSeq" id="XP_016435728.1">
    <property type="nucleotide sequence ID" value="XM_016580242.1"/>
</dbReference>
<evidence type="ECO:0000313" key="1">
    <source>
        <dbReference type="Proteomes" id="UP000790787"/>
    </source>
</evidence>